<evidence type="ECO:0000313" key="2">
    <source>
        <dbReference type="Proteomes" id="UP001307849"/>
    </source>
</evidence>
<evidence type="ECO:0000313" key="1">
    <source>
        <dbReference type="EMBL" id="KAK6498257.1"/>
    </source>
</evidence>
<accession>A0AAN8MX06</accession>
<comment type="caution">
    <text evidence="1">The sequence shown here is derived from an EMBL/GenBank/DDBJ whole genome shotgun (WGS) entry which is preliminary data.</text>
</comment>
<gene>
    <name evidence="1" type="ORF">TWF506_004496</name>
</gene>
<sequence length="173" mass="19841">MCLMCGTYFYTHEFGPSGERGSLAGLMEQLEDRCSRLRGLVRSHDPAIDVAIDGIGTSPQFFDEASQAVAVFHELVDRFWIYWNRLPVENREEYYDSYLVTRKIVLRSILGMWVLRLLQAEGGPYPSLHFYQENGIEKLSEVASDDSDTCMMGLFEEVTGGEWKGVHEPKVWF</sequence>
<dbReference type="EMBL" id="JAVHJM010000014">
    <property type="protein sequence ID" value="KAK6498257.1"/>
    <property type="molecule type" value="Genomic_DNA"/>
</dbReference>
<proteinExistence type="predicted"/>
<protein>
    <submittedName>
        <fullName evidence="1">Uncharacterized protein</fullName>
    </submittedName>
</protein>
<reference evidence="1 2" key="1">
    <citation type="submission" date="2019-10" db="EMBL/GenBank/DDBJ databases">
        <authorList>
            <person name="Palmer J.M."/>
        </authorList>
    </citation>
    <scope>NUCLEOTIDE SEQUENCE [LARGE SCALE GENOMIC DNA]</scope>
    <source>
        <strain evidence="1 2">TWF506</strain>
    </source>
</reference>
<name>A0AAN8MX06_9PEZI</name>
<organism evidence="1 2">
    <name type="scientific">Arthrobotrys conoides</name>
    <dbReference type="NCBI Taxonomy" id="74498"/>
    <lineage>
        <taxon>Eukaryota</taxon>
        <taxon>Fungi</taxon>
        <taxon>Dikarya</taxon>
        <taxon>Ascomycota</taxon>
        <taxon>Pezizomycotina</taxon>
        <taxon>Orbiliomycetes</taxon>
        <taxon>Orbiliales</taxon>
        <taxon>Orbiliaceae</taxon>
        <taxon>Arthrobotrys</taxon>
    </lineage>
</organism>
<keyword evidence="2" id="KW-1185">Reference proteome</keyword>
<dbReference type="Proteomes" id="UP001307849">
    <property type="component" value="Unassembled WGS sequence"/>
</dbReference>
<dbReference type="AlphaFoldDB" id="A0AAN8MX06"/>